<feature type="region of interest" description="Disordered" evidence="2">
    <location>
        <begin position="284"/>
        <end position="304"/>
    </location>
</feature>
<evidence type="ECO:0000313" key="4">
    <source>
        <dbReference type="Proteomes" id="UP001152798"/>
    </source>
</evidence>
<protein>
    <submittedName>
        <fullName evidence="3">Uncharacterized protein</fullName>
    </submittedName>
</protein>
<dbReference type="Proteomes" id="UP001152798">
    <property type="component" value="Chromosome 1"/>
</dbReference>
<dbReference type="OrthoDB" id="6066489at2759"/>
<sequence>MEMDPWIAEAVDSFLTSGRVSGLRGTLRSRVKSSESDMSDKYSTYEEMKEKLRMRQDEIFKLQAANSDLTQVNKRWHRYNSDMQMFIEKLQTTIRDQQEQINRILSSEERVPAARETGECTRKSCSATRDEVKKLREKVKHLELQVKSHKEDWEAERAEKKSISEAKDELERRFSAALRDLYSAKKSREEESEASSSCPMCRSYQVTPSNRSDLQTVIHCNHIPQLGCRQRDVLFGNVVCDSSDDRDTVVTGTSSVVTGTSGVAASRSLGTLSVGIKSSSFIPVARSPSAPSTTHSETEDDISCPSCDRVFSSRVHLEFLDHFESCQGHRNGPD</sequence>
<evidence type="ECO:0000256" key="1">
    <source>
        <dbReference type="SAM" id="Coils"/>
    </source>
</evidence>
<name>A0A9P0H1K4_NEZVI</name>
<dbReference type="EMBL" id="OV725077">
    <property type="protein sequence ID" value="CAH1388907.1"/>
    <property type="molecule type" value="Genomic_DNA"/>
</dbReference>
<keyword evidence="4" id="KW-1185">Reference proteome</keyword>
<organism evidence="3 4">
    <name type="scientific">Nezara viridula</name>
    <name type="common">Southern green stink bug</name>
    <name type="synonym">Cimex viridulus</name>
    <dbReference type="NCBI Taxonomy" id="85310"/>
    <lineage>
        <taxon>Eukaryota</taxon>
        <taxon>Metazoa</taxon>
        <taxon>Ecdysozoa</taxon>
        <taxon>Arthropoda</taxon>
        <taxon>Hexapoda</taxon>
        <taxon>Insecta</taxon>
        <taxon>Pterygota</taxon>
        <taxon>Neoptera</taxon>
        <taxon>Paraneoptera</taxon>
        <taxon>Hemiptera</taxon>
        <taxon>Heteroptera</taxon>
        <taxon>Panheteroptera</taxon>
        <taxon>Pentatomomorpha</taxon>
        <taxon>Pentatomoidea</taxon>
        <taxon>Pentatomidae</taxon>
        <taxon>Pentatominae</taxon>
        <taxon>Nezara</taxon>
    </lineage>
</organism>
<evidence type="ECO:0000256" key="2">
    <source>
        <dbReference type="SAM" id="MobiDB-lite"/>
    </source>
</evidence>
<feature type="coiled-coil region" evidence="1">
    <location>
        <begin position="45"/>
        <end position="180"/>
    </location>
</feature>
<proteinExistence type="predicted"/>
<keyword evidence="1" id="KW-0175">Coiled coil</keyword>
<dbReference type="Gene3D" id="1.10.287.1490">
    <property type="match status" value="1"/>
</dbReference>
<accession>A0A9P0H1K4</accession>
<dbReference type="AlphaFoldDB" id="A0A9P0H1K4"/>
<evidence type="ECO:0000313" key="3">
    <source>
        <dbReference type="EMBL" id="CAH1388907.1"/>
    </source>
</evidence>
<reference evidence="3" key="1">
    <citation type="submission" date="2022-01" db="EMBL/GenBank/DDBJ databases">
        <authorList>
            <person name="King R."/>
        </authorList>
    </citation>
    <scope>NUCLEOTIDE SEQUENCE</scope>
</reference>
<gene>
    <name evidence="3" type="ORF">NEZAVI_LOCUS416</name>
</gene>